<dbReference type="Proteomes" id="UP000473470">
    <property type="component" value="Unassembled WGS sequence"/>
</dbReference>
<sequence length="206" mass="23258">MPGVRKVVTRSPFRRVGTVACPWFRHAPIEYESLLERDFIRLALLSLKVSAIFEQPFTLDLGGAGLYTPDFLLMHEQGPIVVEVKPSARASEAETQSHLASAAKMLAGRNHRFLVATEDFIRADKRHDRAALILRQARSHLQFNVTSKVLAIASRRPDGITIRHLADKVRVPQSTVLHLVGRRQLRIGESLHIDEHQLVFPVEVIR</sequence>
<reference evidence="2 3" key="1">
    <citation type="submission" date="2019-09" db="EMBL/GenBank/DDBJ databases">
        <title>Draft genome sequences of 48 bacterial type strains from the CCUG.</title>
        <authorList>
            <person name="Tunovic T."/>
            <person name="Pineiro-Iglesias B."/>
            <person name="Unosson C."/>
            <person name="Inganas E."/>
            <person name="Ohlen M."/>
            <person name="Cardew S."/>
            <person name="Jensie-Markopoulos S."/>
            <person name="Salva-Serra F."/>
            <person name="Jaen-Luchoro D."/>
            <person name="Karlsson R."/>
            <person name="Svensson-Stadler L."/>
            <person name="Chun J."/>
            <person name="Moore E."/>
        </authorList>
    </citation>
    <scope>NUCLEOTIDE SEQUENCE [LARGE SCALE GENOMIC DNA]</scope>
    <source>
        <strain evidence="2 3">CCUG 65686</strain>
    </source>
</reference>
<dbReference type="AlphaFoldDB" id="A0A6L3MTW1"/>
<dbReference type="EMBL" id="VZOK01000032">
    <property type="protein sequence ID" value="KAB0636002.1"/>
    <property type="molecule type" value="Genomic_DNA"/>
</dbReference>
<evidence type="ECO:0000313" key="2">
    <source>
        <dbReference type="EMBL" id="KAB0636002.1"/>
    </source>
</evidence>
<dbReference type="RefSeq" id="WP_081057936.1">
    <property type="nucleotide sequence ID" value="NZ_CABVPM010000018.1"/>
</dbReference>
<evidence type="ECO:0000313" key="3">
    <source>
        <dbReference type="Proteomes" id="UP000473470"/>
    </source>
</evidence>
<gene>
    <name evidence="2" type="ORF">F7R25_21000</name>
</gene>
<comment type="caution">
    <text evidence="2">The sequence shown here is derived from an EMBL/GenBank/DDBJ whole genome shotgun (WGS) entry which is preliminary data.</text>
</comment>
<feature type="domain" description="TnsA endonuclease N-terminal" evidence="1">
    <location>
        <begin position="49"/>
        <end position="118"/>
    </location>
</feature>
<evidence type="ECO:0000259" key="1">
    <source>
        <dbReference type="Pfam" id="PF08722"/>
    </source>
</evidence>
<name>A0A6L3MTW1_9BURK</name>
<accession>A0A6L3MTW1</accession>
<dbReference type="Pfam" id="PF08722">
    <property type="entry name" value="Tn7_TnsA-like_N"/>
    <property type="match status" value="1"/>
</dbReference>
<dbReference type="InterPro" id="IPR014833">
    <property type="entry name" value="TnsA_N"/>
</dbReference>
<organism evidence="2 3">
    <name type="scientific">Burkholderia stagnalis</name>
    <dbReference type="NCBI Taxonomy" id="1503054"/>
    <lineage>
        <taxon>Bacteria</taxon>
        <taxon>Pseudomonadati</taxon>
        <taxon>Pseudomonadota</taxon>
        <taxon>Betaproteobacteria</taxon>
        <taxon>Burkholderiales</taxon>
        <taxon>Burkholderiaceae</taxon>
        <taxon>Burkholderia</taxon>
        <taxon>Burkholderia cepacia complex</taxon>
    </lineage>
</organism>
<proteinExistence type="predicted"/>
<protein>
    <recommendedName>
        <fullName evidence="1">TnsA endonuclease N-terminal domain-containing protein</fullName>
    </recommendedName>
</protein>